<organism evidence="4 5">
    <name type="scientific">Cognatilysobacter bugurensis</name>
    <dbReference type="NCBI Taxonomy" id="543356"/>
    <lineage>
        <taxon>Bacteria</taxon>
        <taxon>Pseudomonadati</taxon>
        <taxon>Pseudomonadota</taxon>
        <taxon>Gammaproteobacteria</taxon>
        <taxon>Lysobacterales</taxon>
        <taxon>Lysobacteraceae</taxon>
        <taxon>Cognatilysobacter</taxon>
    </lineage>
</organism>
<dbReference type="Pfam" id="PF00326">
    <property type="entry name" value="Peptidase_S9"/>
    <property type="match status" value="1"/>
</dbReference>
<feature type="chain" id="PRO_5037874274" evidence="1">
    <location>
        <begin position="21"/>
        <end position="803"/>
    </location>
</feature>
<dbReference type="EMBL" id="BMYD01000003">
    <property type="protein sequence ID" value="GHA82341.1"/>
    <property type="molecule type" value="Genomic_DNA"/>
</dbReference>
<dbReference type="SUPFAM" id="SSF82171">
    <property type="entry name" value="DPP6 N-terminal domain-like"/>
    <property type="match status" value="1"/>
</dbReference>
<dbReference type="PANTHER" id="PTHR11731">
    <property type="entry name" value="PROTEASE FAMILY S9B,C DIPEPTIDYL-PEPTIDASE IV-RELATED"/>
    <property type="match status" value="1"/>
</dbReference>
<feature type="domain" description="Dipeptidylpeptidase IV N-terminal" evidence="3">
    <location>
        <begin position="352"/>
        <end position="515"/>
    </location>
</feature>
<dbReference type="AlphaFoldDB" id="A0A918T0L4"/>
<evidence type="ECO:0000313" key="5">
    <source>
        <dbReference type="Proteomes" id="UP000646426"/>
    </source>
</evidence>
<dbReference type="Pfam" id="PF00930">
    <property type="entry name" value="DPPIV_N"/>
    <property type="match status" value="1"/>
</dbReference>
<dbReference type="InterPro" id="IPR050278">
    <property type="entry name" value="Serine_Prot_S9B/DPPIV"/>
</dbReference>
<name>A0A918T0L4_9GAMM</name>
<evidence type="ECO:0000259" key="3">
    <source>
        <dbReference type="Pfam" id="PF00930"/>
    </source>
</evidence>
<keyword evidence="1" id="KW-0732">Signal</keyword>
<dbReference type="GO" id="GO:0006508">
    <property type="term" value="P:proteolysis"/>
    <property type="evidence" value="ECO:0007669"/>
    <property type="project" value="InterPro"/>
</dbReference>
<comment type="caution">
    <text evidence="4">The sequence shown here is derived from an EMBL/GenBank/DDBJ whole genome shotgun (WGS) entry which is preliminary data.</text>
</comment>
<dbReference type="GO" id="GO:0008236">
    <property type="term" value="F:serine-type peptidase activity"/>
    <property type="evidence" value="ECO:0007669"/>
    <property type="project" value="InterPro"/>
</dbReference>
<evidence type="ECO:0000259" key="2">
    <source>
        <dbReference type="Pfam" id="PF00326"/>
    </source>
</evidence>
<gene>
    <name evidence="4" type="ORF">GCM10007067_20370</name>
</gene>
<dbReference type="InterPro" id="IPR029058">
    <property type="entry name" value="AB_hydrolase_fold"/>
</dbReference>
<dbReference type="Gene3D" id="2.120.10.30">
    <property type="entry name" value="TolB, C-terminal domain"/>
    <property type="match status" value="1"/>
</dbReference>
<dbReference type="InterPro" id="IPR002469">
    <property type="entry name" value="Peptidase_S9B_N"/>
</dbReference>
<reference evidence="4" key="2">
    <citation type="submission" date="2020-09" db="EMBL/GenBank/DDBJ databases">
        <authorList>
            <person name="Sun Q."/>
            <person name="Kim S."/>
        </authorList>
    </citation>
    <scope>NUCLEOTIDE SEQUENCE</scope>
    <source>
        <strain evidence="4">KCTC 23077</strain>
    </source>
</reference>
<keyword evidence="5" id="KW-1185">Reference proteome</keyword>
<feature type="signal peptide" evidence="1">
    <location>
        <begin position="1"/>
        <end position="20"/>
    </location>
</feature>
<dbReference type="GO" id="GO:0008239">
    <property type="term" value="F:dipeptidyl-peptidase activity"/>
    <property type="evidence" value="ECO:0007669"/>
    <property type="project" value="TreeGrafter"/>
</dbReference>
<protein>
    <submittedName>
        <fullName evidence="4">Peptidase S9</fullName>
    </submittedName>
</protein>
<sequence length="803" mass="89640">MRLMPLASSLALLLSSSALAQTQPAPPPASASAPTPITLDQAMADPDWIGPPVENAWWSWDGRDAYYTLKREGATIRDTYRQPVAGGASVKLDGAARAEIDAARPVFDAAGTRMAFVRNGDVFIRDLRSGALTQLTATEGAESRPQWSEAGDLVFRAGNEWHRWRADGGVRQAALVKAEKDPAAAPKPDDLRDRQLRLIETLKNDRDRREAARVQDAQWRREDATRAPSPVYLGDDVSIVDSALSPDGRWMLVVTEPKSGDHGQAGKMPKYVTESGYEEFEEVRVRVGRNAPMPHRLWLVDAANASATELKFDKLPGINVDPLAEMRKAAKQDALKGDRPVRIETDGDGSGPAIAWSGDGQAALLVRAVDNKDRWLATVDLGKKALDVRHRLTDPAWINWGFNEFGWVPKTGAPDTLWFLSEHTGYSHLYLGDGGKPRALTSGKWEVSAPQLTRDGRTFYFTCNRAWPGDYEVCAVDASGGAVREVTSLDGVEDFTLSPDGTQLLVRHSDSYVPPQLAVVPATGGEARTLTDTRTPEFKARTWIEPEIVQIPSSDGAGTIWGKYYGPKTLEPGKQYPVVMFVHGAGYLQNVHDKYPVYFREQMFHNLLVQDGYIVLDLDYRASEGYGRDWRTAIYQQMGTPELRDYLDGLDWIVKNKQGDRDRAGIYGGSYGGFMTFMALFKEPGTFKAGAALRPVTDWSQYNHEYTSNILNTPVLDPEAYKRSSPLELAHNLQDHLLIAHGMMDDNVFYKDSVMLAQRLIELKKDKWELASYPLERHAYAHPEAWYDQYRRIYELFDEAVKK</sequence>
<evidence type="ECO:0000256" key="1">
    <source>
        <dbReference type="SAM" id="SignalP"/>
    </source>
</evidence>
<dbReference type="InterPro" id="IPR011042">
    <property type="entry name" value="6-blade_b-propeller_TolB-like"/>
</dbReference>
<reference evidence="4" key="1">
    <citation type="journal article" date="2014" name="Int. J. Syst. Evol. Microbiol.">
        <title>Complete genome sequence of Corynebacterium casei LMG S-19264T (=DSM 44701T), isolated from a smear-ripened cheese.</title>
        <authorList>
            <consortium name="US DOE Joint Genome Institute (JGI-PGF)"/>
            <person name="Walter F."/>
            <person name="Albersmeier A."/>
            <person name="Kalinowski J."/>
            <person name="Ruckert C."/>
        </authorList>
    </citation>
    <scope>NUCLEOTIDE SEQUENCE</scope>
    <source>
        <strain evidence="4">KCTC 23077</strain>
    </source>
</reference>
<dbReference type="SUPFAM" id="SSF53474">
    <property type="entry name" value="alpha/beta-Hydrolases"/>
    <property type="match status" value="1"/>
</dbReference>
<evidence type="ECO:0000313" key="4">
    <source>
        <dbReference type="EMBL" id="GHA82341.1"/>
    </source>
</evidence>
<dbReference type="Proteomes" id="UP000646426">
    <property type="component" value="Unassembled WGS sequence"/>
</dbReference>
<dbReference type="Gene3D" id="3.40.50.1820">
    <property type="entry name" value="alpha/beta hydrolase"/>
    <property type="match status" value="1"/>
</dbReference>
<feature type="domain" description="Peptidase S9 prolyl oligopeptidase catalytic" evidence="2">
    <location>
        <begin position="607"/>
        <end position="802"/>
    </location>
</feature>
<accession>A0A918T0L4</accession>
<dbReference type="PANTHER" id="PTHR11731:SF193">
    <property type="entry name" value="DIPEPTIDYL PEPTIDASE 9"/>
    <property type="match status" value="1"/>
</dbReference>
<dbReference type="Gene3D" id="2.140.10.30">
    <property type="entry name" value="Dipeptidylpeptidase IV, N-terminal domain"/>
    <property type="match status" value="1"/>
</dbReference>
<proteinExistence type="predicted"/>
<dbReference type="InterPro" id="IPR001375">
    <property type="entry name" value="Peptidase_S9_cat"/>
</dbReference>